<keyword evidence="2" id="KW-1185">Reference proteome</keyword>
<dbReference type="OrthoDB" id="114754at2"/>
<dbReference type="EMBL" id="LFZK01000001">
    <property type="protein sequence ID" value="KYC29448.1"/>
    <property type="molecule type" value="Genomic_DNA"/>
</dbReference>
<dbReference type="Proteomes" id="UP000243416">
    <property type="component" value="Unassembled WGS sequence"/>
</dbReference>
<dbReference type="SUPFAM" id="SSF46565">
    <property type="entry name" value="Chaperone J-domain"/>
    <property type="match status" value="1"/>
</dbReference>
<dbReference type="AlphaFoldDB" id="A0A656Z9G5"/>
<gene>
    <name evidence="1" type="ORF">ACY05_02805</name>
</gene>
<dbReference type="CDD" id="cd06257">
    <property type="entry name" value="DnaJ"/>
    <property type="match status" value="1"/>
</dbReference>
<organism evidence="1 2">
    <name type="scientific">Sterolibacterium denitrificans</name>
    <dbReference type="NCBI Taxonomy" id="157592"/>
    <lineage>
        <taxon>Bacteria</taxon>
        <taxon>Pseudomonadati</taxon>
        <taxon>Pseudomonadota</taxon>
        <taxon>Betaproteobacteria</taxon>
        <taxon>Nitrosomonadales</taxon>
        <taxon>Sterolibacteriaceae</taxon>
        <taxon>Sterolibacterium</taxon>
    </lineage>
</organism>
<reference evidence="1 2" key="1">
    <citation type="journal article" date="2016" name="ISME J.">
        <title>Integrated multi-omics analyses reveal the biochemical mechanisms and phylogenetic relevance of anaerobic androgen biodegradation in the environment.</title>
        <authorList>
            <person name="Yang F.C."/>
            <person name="Chen Y.L."/>
            <person name="Tang S.L."/>
            <person name="Yu C.P."/>
            <person name="Wang P.H."/>
            <person name="Ismail W."/>
            <person name="Wang C.H."/>
            <person name="Ding J.Y."/>
            <person name="Yang C.Y."/>
            <person name="Yang C.Y."/>
            <person name="Chiang Y.R."/>
        </authorList>
    </citation>
    <scope>NUCLEOTIDE SEQUENCE [LARGE SCALE GENOMIC DNA]</scope>
    <source>
        <strain evidence="1 2">DSM 13999</strain>
    </source>
</reference>
<protein>
    <submittedName>
        <fullName evidence="1">Uncharacterized protein</fullName>
    </submittedName>
</protein>
<accession>A0A656Z9G5</accession>
<dbReference type="Gene3D" id="1.10.287.110">
    <property type="entry name" value="DnaJ domain"/>
    <property type="match status" value="1"/>
</dbReference>
<dbReference type="InterPro" id="IPR036869">
    <property type="entry name" value="J_dom_sf"/>
</dbReference>
<comment type="caution">
    <text evidence="1">The sequence shown here is derived from an EMBL/GenBank/DDBJ whole genome shotgun (WGS) entry which is preliminary data.</text>
</comment>
<name>A0A656Z9G5_9PROT</name>
<proteinExistence type="predicted"/>
<dbReference type="InterPro" id="IPR001623">
    <property type="entry name" value="DnaJ_domain"/>
</dbReference>
<evidence type="ECO:0000313" key="1">
    <source>
        <dbReference type="EMBL" id="KYC29448.1"/>
    </source>
</evidence>
<dbReference type="RefSeq" id="WP_067170425.1">
    <property type="nucleotide sequence ID" value="NZ_LFZK01000001.1"/>
</dbReference>
<evidence type="ECO:0000313" key="2">
    <source>
        <dbReference type="Proteomes" id="UP000243416"/>
    </source>
</evidence>
<sequence>MPASASAIDPAAAHLAGHWRSRLTEVGASAHGTPASLSLPRADEGGIPLAIAALAEFAGGCIRRQETLLLLVPDDEWLPEISNALDIELRPFCLVLPDADFAAAITLRATLSLLKSRLSRPAPDEHLACWAAQRQRLEAHAELWQATLGWSASGVLGGAWPARIDALFPVLILPVAQARALQLHEPVSPESGEPRDVLLAIHAERMLHELPLLRTAARRLLLLRDPLRAAGSTLARVDPGRRLRAELDMLVQELGDMELEFATAQAELAEFTRRYHDLVGRRLAELDLLQARIARHLARRAPADAAARHQARRAQSQAEQSRRENERFAELDREAEKPFAPSRDLKRLFRQLAQKIHPDRAENEADRAWRTELMSEANRAYRASDEMVLRDILAQWQAGPDTPIPPGGSASARGVAANPPTSDAATAALEREIQRVQRRIAAISAQLNRLLASKLYELFAAANLARNQGRDLLQEMAGQLTLQLEAARSRLAQLAAETGSTDSGDGAGNACATPPQR</sequence>